<evidence type="ECO:0000313" key="1">
    <source>
        <dbReference type="EMBL" id="KZP24560.1"/>
    </source>
</evidence>
<gene>
    <name evidence="1" type="ORF">FIBSPDRAFT_929766</name>
</gene>
<reference evidence="1 2" key="1">
    <citation type="journal article" date="2016" name="Mol. Biol. Evol.">
        <title>Comparative Genomics of Early-Diverging Mushroom-Forming Fungi Provides Insights into the Origins of Lignocellulose Decay Capabilities.</title>
        <authorList>
            <person name="Nagy L.G."/>
            <person name="Riley R."/>
            <person name="Tritt A."/>
            <person name="Adam C."/>
            <person name="Daum C."/>
            <person name="Floudas D."/>
            <person name="Sun H."/>
            <person name="Yadav J.S."/>
            <person name="Pangilinan J."/>
            <person name="Larsson K.H."/>
            <person name="Matsuura K."/>
            <person name="Barry K."/>
            <person name="Labutti K."/>
            <person name="Kuo R."/>
            <person name="Ohm R.A."/>
            <person name="Bhattacharya S.S."/>
            <person name="Shirouzu T."/>
            <person name="Yoshinaga Y."/>
            <person name="Martin F.M."/>
            <person name="Grigoriev I.V."/>
            <person name="Hibbett D.S."/>
        </authorList>
    </citation>
    <scope>NUCLEOTIDE SEQUENCE [LARGE SCALE GENOMIC DNA]</scope>
    <source>
        <strain evidence="1 2">CBS 109695</strain>
    </source>
</reference>
<name>A0A166N1T4_9AGAM</name>
<organism evidence="1 2">
    <name type="scientific">Athelia psychrophila</name>
    <dbReference type="NCBI Taxonomy" id="1759441"/>
    <lineage>
        <taxon>Eukaryota</taxon>
        <taxon>Fungi</taxon>
        <taxon>Dikarya</taxon>
        <taxon>Basidiomycota</taxon>
        <taxon>Agaricomycotina</taxon>
        <taxon>Agaricomycetes</taxon>
        <taxon>Agaricomycetidae</taxon>
        <taxon>Atheliales</taxon>
        <taxon>Atheliaceae</taxon>
        <taxon>Athelia</taxon>
    </lineage>
</organism>
<evidence type="ECO:0000313" key="2">
    <source>
        <dbReference type="Proteomes" id="UP000076532"/>
    </source>
</evidence>
<dbReference type="OrthoDB" id="2738407at2759"/>
<accession>A0A166N1T4</accession>
<proteinExistence type="predicted"/>
<keyword evidence="2" id="KW-1185">Reference proteome</keyword>
<protein>
    <submittedName>
        <fullName evidence="1">Uncharacterized protein</fullName>
    </submittedName>
</protein>
<dbReference type="EMBL" id="KV417525">
    <property type="protein sequence ID" value="KZP24560.1"/>
    <property type="molecule type" value="Genomic_DNA"/>
</dbReference>
<dbReference type="Proteomes" id="UP000076532">
    <property type="component" value="Unassembled WGS sequence"/>
</dbReference>
<dbReference type="AlphaFoldDB" id="A0A166N1T4"/>
<feature type="non-terminal residue" evidence="1">
    <location>
        <position position="214"/>
    </location>
</feature>
<sequence>MAAVDRVSKSGRAIPIPMENVNLLFQDFVTSYRALLNMTMFNAFGWTAPHLPHTSGGPKCFCEARQESRVLFITLRVAPKLSLTTKARAAFLVDDAEALTIAAFREASENRNHRLYHPGNMSHLESFDRATEEFASSRGWIPRRSMCFMKVVLESAIILNTFQTEDDSLNDYSSRWNSDDWLQHLKQEVAKGKGWEPPHDLLLLPFIPRGDCNR</sequence>